<reference evidence="9 10" key="1">
    <citation type="submission" date="2019-11" db="EMBL/GenBank/DDBJ databases">
        <title>Gordonia sp. nov., a novel actinobacterium isolated from mangrove soil in Hainan.</title>
        <authorList>
            <person name="Huang X."/>
            <person name="Xie Y."/>
            <person name="Chu X."/>
            <person name="Xiao K."/>
        </authorList>
    </citation>
    <scope>NUCLEOTIDE SEQUENCE [LARGE SCALE GENOMIC DNA]</scope>
    <source>
        <strain evidence="9 10">HNM0687</strain>
    </source>
</reference>
<evidence type="ECO:0000256" key="4">
    <source>
        <dbReference type="ARBA" id="ARBA00022723"/>
    </source>
</evidence>
<dbReference type="InterPro" id="IPR017972">
    <property type="entry name" value="Cyt_P450_CS"/>
</dbReference>
<dbReference type="EMBL" id="WMBR01000005">
    <property type="protein sequence ID" value="MXP23338.1"/>
    <property type="molecule type" value="Genomic_DNA"/>
</dbReference>
<evidence type="ECO:0000256" key="1">
    <source>
        <dbReference type="ARBA" id="ARBA00001971"/>
    </source>
</evidence>
<evidence type="ECO:0000256" key="8">
    <source>
        <dbReference type="RuleBase" id="RU000461"/>
    </source>
</evidence>
<dbReference type="Pfam" id="PF00067">
    <property type="entry name" value="p450"/>
    <property type="match status" value="1"/>
</dbReference>
<evidence type="ECO:0000313" key="10">
    <source>
        <dbReference type="Proteomes" id="UP000475545"/>
    </source>
</evidence>
<keyword evidence="10" id="KW-1185">Reference proteome</keyword>
<evidence type="ECO:0000256" key="5">
    <source>
        <dbReference type="ARBA" id="ARBA00023002"/>
    </source>
</evidence>
<name>A0A6L7GXL9_9ACTN</name>
<evidence type="ECO:0000256" key="6">
    <source>
        <dbReference type="ARBA" id="ARBA00023004"/>
    </source>
</evidence>
<evidence type="ECO:0000256" key="2">
    <source>
        <dbReference type="ARBA" id="ARBA00010617"/>
    </source>
</evidence>
<protein>
    <submittedName>
        <fullName evidence="9">Cytochrome P450</fullName>
    </submittedName>
</protein>
<dbReference type="GO" id="GO:0004497">
    <property type="term" value="F:monooxygenase activity"/>
    <property type="evidence" value="ECO:0007669"/>
    <property type="project" value="UniProtKB-KW"/>
</dbReference>
<dbReference type="Proteomes" id="UP000475545">
    <property type="component" value="Unassembled WGS sequence"/>
</dbReference>
<organism evidence="9 10">
    <name type="scientific">Gordonia mangrovi</name>
    <dbReference type="NCBI Taxonomy" id="2665643"/>
    <lineage>
        <taxon>Bacteria</taxon>
        <taxon>Bacillati</taxon>
        <taxon>Actinomycetota</taxon>
        <taxon>Actinomycetes</taxon>
        <taxon>Mycobacteriales</taxon>
        <taxon>Gordoniaceae</taxon>
        <taxon>Gordonia</taxon>
    </lineage>
</organism>
<dbReference type="Gene3D" id="1.10.630.10">
    <property type="entry name" value="Cytochrome P450"/>
    <property type="match status" value="1"/>
</dbReference>
<dbReference type="PANTHER" id="PTHR46696">
    <property type="entry name" value="P450, PUTATIVE (EUROFUNG)-RELATED"/>
    <property type="match status" value="1"/>
</dbReference>
<dbReference type="AlphaFoldDB" id="A0A6L7GXL9"/>
<comment type="caution">
    <text evidence="9">The sequence shown here is derived from an EMBL/GenBank/DDBJ whole genome shotgun (WGS) entry which is preliminary data.</text>
</comment>
<accession>A0A6L7GXL9</accession>
<dbReference type="GO" id="GO:0016705">
    <property type="term" value="F:oxidoreductase activity, acting on paired donors, with incorporation or reduction of molecular oxygen"/>
    <property type="evidence" value="ECO:0007669"/>
    <property type="project" value="InterPro"/>
</dbReference>
<keyword evidence="6 8" id="KW-0408">Iron</keyword>
<dbReference type="PROSITE" id="PS00086">
    <property type="entry name" value="CYTOCHROME_P450"/>
    <property type="match status" value="1"/>
</dbReference>
<sequence>MSTTDQTSAEAPTCPVHNFNHYAELDFGEKLARYDSLRDEAPIIRNEFANGHYIVTRYEDIIKAYQNAKVFSNTAVTVFNPNPTFRWIPQMLDGDEHKQWRKQLNPLFSPKHVERLEDKVRERAVSLIKEIATKGRCDFMQDFALQYPSFIFLELMGMPFEDLDKFLHWEDEILHVSGDAEETARRRGVATVELTEYFRVLIDERRKEPQDDLISKAIEFEIDGKPATQEDLESFCILMFMAGLDTVTATLGTTFLHLSTHQEDRQAIVDDPDLIPSAIEEMLRAFAIVIPSRKVLEDVEIAGCPVKAGEMVCLPLNLATRDEAAFDDAKEVQLDRSPNNHIAFGAGPHRCLGSHLARRELRIALEEWHRLIPNYRLAADSHPTESGGQLGPNGNIFLEWDV</sequence>
<keyword evidence="4 8" id="KW-0479">Metal-binding</keyword>
<dbReference type="PRINTS" id="PR00359">
    <property type="entry name" value="BP450"/>
</dbReference>
<dbReference type="PANTHER" id="PTHR46696:SF6">
    <property type="entry name" value="P450, PUTATIVE (EUROFUNG)-RELATED"/>
    <property type="match status" value="1"/>
</dbReference>
<keyword evidence="5 8" id="KW-0560">Oxidoreductase</keyword>
<dbReference type="RefSeq" id="WP_160903516.1">
    <property type="nucleotide sequence ID" value="NZ_CP102850.1"/>
</dbReference>
<keyword evidence="7 8" id="KW-0503">Monooxygenase</keyword>
<evidence type="ECO:0000313" key="9">
    <source>
        <dbReference type="EMBL" id="MXP23338.1"/>
    </source>
</evidence>
<comment type="cofactor">
    <cofactor evidence="1">
        <name>heme</name>
        <dbReference type="ChEBI" id="CHEBI:30413"/>
    </cofactor>
</comment>
<gene>
    <name evidence="9" type="ORF">GIY30_18535</name>
</gene>
<dbReference type="FunFam" id="1.10.630.10:FF:000018">
    <property type="entry name" value="Cytochrome P450 monooxygenase"/>
    <property type="match status" value="1"/>
</dbReference>
<dbReference type="CDD" id="cd11035">
    <property type="entry name" value="P450cam-like"/>
    <property type="match status" value="1"/>
</dbReference>
<keyword evidence="3 8" id="KW-0349">Heme</keyword>
<evidence type="ECO:0000256" key="7">
    <source>
        <dbReference type="ARBA" id="ARBA00023033"/>
    </source>
</evidence>
<dbReference type="GO" id="GO:0020037">
    <property type="term" value="F:heme binding"/>
    <property type="evidence" value="ECO:0007669"/>
    <property type="project" value="InterPro"/>
</dbReference>
<dbReference type="InterPro" id="IPR002397">
    <property type="entry name" value="Cyt_P450_B"/>
</dbReference>
<evidence type="ECO:0000256" key="3">
    <source>
        <dbReference type="ARBA" id="ARBA00022617"/>
    </source>
</evidence>
<dbReference type="SUPFAM" id="SSF48264">
    <property type="entry name" value="Cytochrome P450"/>
    <property type="match status" value="1"/>
</dbReference>
<dbReference type="PRINTS" id="PR00385">
    <property type="entry name" value="P450"/>
</dbReference>
<dbReference type="InterPro" id="IPR036396">
    <property type="entry name" value="Cyt_P450_sf"/>
</dbReference>
<proteinExistence type="inferred from homology"/>
<dbReference type="GO" id="GO:0005506">
    <property type="term" value="F:iron ion binding"/>
    <property type="evidence" value="ECO:0007669"/>
    <property type="project" value="InterPro"/>
</dbReference>
<comment type="similarity">
    <text evidence="2 8">Belongs to the cytochrome P450 family.</text>
</comment>
<dbReference type="InterPro" id="IPR001128">
    <property type="entry name" value="Cyt_P450"/>
</dbReference>